<sequence>MMAQMMEMMMQMHGGMMSGGAGPDMGMTGGSMGPMMQMHDADGDGTVTPEELQEGLLSQLADYDENGDGTLVLSEFEALFLAMVRERMVDRFQHLDADGDGAITTDEMTAPARMRNRPSMGMMGGMPASGEMPGMGGSSMTSDN</sequence>
<keyword evidence="3" id="KW-1185">Reference proteome</keyword>
<accession>A0A8F6YBX9</accession>
<dbReference type="GO" id="GO:0005509">
    <property type="term" value="F:calcium ion binding"/>
    <property type="evidence" value="ECO:0007669"/>
    <property type="project" value="InterPro"/>
</dbReference>
<evidence type="ECO:0000313" key="3">
    <source>
        <dbReference type="Proteomes" id="UP000825009"/>
    </source>
</evidence>
<evidence type="ECO:0000259" key="1">
    <source>
        <dbReference type="PROSITE" id="PS50222"/>
    </source>
</evidence>
<reference evidence="2 3" key="1">
    <citation type="submission" date="2021-07" db="EMBL/GenBank/DDBJ databases">
        <title>A novel Jannaschia species isolated from marine dinoflagellate Ceratoperidinium margalefii.</title>
        <authorList>
            <person name="Jiang Y."/>
            <person name="Li Z."/>
        </authorList>
    </citation>
    <scope>NUCLEOTIDE SEQUENCE [LARGE SCALE GENOMIC DNA]</scope>
    <source>
        <strain evidence="2 3">J12C1-MA-4</strain>
    </source>
</reference>
<dbReference type="InterPro" id="IPR018247">
    <property type="entry name" value="EF_Hand_1_Ca_BS"/>
</dbReference>
<dbReference type="Pfam" id="PF13202">
    <property type="entry name" value="EF-hand_5"/>
    <property type="match status" value="2"/>
</dbReference>
<dbReference type="Proteomes" id="UP000825009">
    <property type="component" value="Chromosome"/>
</dbReference>
<dbReference type="PROSITE" id="PS50222">
    <property type="entry name" value="EF_HAND_2"/>
    <property type="match status" value="2"/>
</dbReference>
<organism evidence="2 3">
    <name type="scientific">Gymnodinialimonas ceratoperidinii</name>
    <dbReference type="NCBI Taxonomy" id="2856823"/>
    <lineage>
        <taxon>Bacteria</taxon>
        <taxon>Pseudomonadati</taxon>
        <taxon>Pseudomonadota</taxon>
        <taxon>Alphaproteobacteria</taxon>
        <taxon>Rhodobacterales</taxon>
        <taxon>Paracoccaceae</taxon>
        <taxon>Gymnodinialimonas</taxon>
    </lineage>
</organism>
<dbReference type="EMBL" id="CP079194">
    <property type="protein sequence ID" value="QXT41394.1"/>
    <property type="molecule type" value="Genomic_DNA"/>
</dbReference>
<dbReference type="SMART" id="SM00054">
    <property type="entry name" value="EFh"/>
    <property type="match status" value="3"/>
</dbReference>
<feature type="domain" description="EF-hand" evidence="1">
    <location>
        <begin position="83"/>
        <end position="118"/>
    </location>
</feature>
<dbReference type="PROSITE" id="PS00018">
    <property type="entry name" value="EF_HAND_1"/>
    <property type="match status" value="2"/>
</dbReference>
<feature type="domain" description="EF-hand" evidence="1">
    <location>
        <begin position="35"/>
        <end position="62"/>
    </location>
</feature>
<evidence type="ECO:0000313" key="2">
    <source>
        <dbReference type="EMBL" id="QXT41394.1"/>
    </source>
</evidence>
<dbReference type="InterPro" id="IPR002048">
    <property type="entry name" value="EF_hand_dom"/>
</dbReference>
<name>A0A8F6YBX9_9RHOB</name>
<protein>
    <submittedName>
        <fullName evidence="2">Calcium-binding protein</fullName>
    </submittedName>
</protein>
<proteinExistence type="predicted"/>
<dbReference type="AlphaFoldDB" id="A0A8F6YBX9"/>
<gene>
    <name evidence="2" type="ORF">KYE46_07230</name>
</gene>
<dbReference type="KEGG" id="gce:KYE46_07230"/>